<dbReference type="PANTHER" id="PTHR10000:SF23">
    <property type="entry name" value="5-AMINO-6-(5-PHOSPHO-D-RIBITYLAMINO)URACIL PHOSPHATASE YITU"/>
    <property type="match status" value="1"/>
</dbReference>
<dbReference type="PRINTS" id="PR00119">
    <property type="entry name" value="CATATPASE"/>
</dbReference>
<name>A0A3D8TQM5_9LIST</name>
<dbReference type="PROSITE" id="PS01229">
    <property type="entry name" value="COF_2"/>
    <property type="match status" value="1"/>
</dbReference>
<proteinExistence type="predicted"/>
<evidence type="ECO:0008006" key="3">
    <source>
        <dbReference type="Google" id="ProtNLM"/>
    </source>
</evidence>
<dbReference type="SUPFAM" id="SSF56784">
    <property type="entry name" value="HAD-like"/>
    <property type="match status" value="1"/>
</dbReference>
<organism evidence="1 2">
    <name type="scientific">Listeria kieliensis</name>
    <dbReference type="NCBI Taxonomy" id="1621700"/>
    <lineage>
        <taxon>Bacteria</taxon>
        <taxon>Bacillati</taxon>
        <taxon>Bacillota</taxon>
        <taxon>Bacilli</taxon>
        <taxon>Bacillales</taxon>
        <taxon>Listeriaceae</taxon>
        <taxon>Listeria</taxon>
    </lineage>
</organism>
<sequence length="270" mass="30075">MEKHLICSDLDGTLLSSDQMISQKNKQILRDLIADGHYFTVATGRLFTMARFFAESVHKEAGVIASNGAIAISGSGKVLYKAQIKPEVLLEIYRICQSEDMLVSFFSENTVYSSKERKRLRKTSDAAARVAAPSYKLVERETDFLQVIPEIVNGIVIEDDGPKRIGVVRELLEKVNGLTCLSSHANNIELLPEGHDKRLAVRELARELHVKPENVIAFGDGENDLGMLREAGIGVAMKNGDHFVKKQADAVTKSNDRDGVHHFLKSYFYK</sequence>
<dbReference type="InterPro" id="IPR023214">
    <property type="entry name" value="HAD_sf"/>
</dbReference>
<dbReference type="InterPro" id="IPR036412">
    <property type="entry name" value="HAD-like_sf"/>
</dbReference>
<dbReference type="NCBIfam" id="TIGR01484">
    <property type="entry name" value="HAD-SF-IIB"/>
    <property type="match status" value="1"/>
</dbReference>
<dbReference type="SFLD" id="SFLDG01140">
    <property type="entry name" value="C2.B:_Phosphomannomutase_and_P"/>
    <property type="match status" value="1"/>
</dbReference>
<reference evidence="2" key="1">
    <citation type="submission" date="2015-04" db="EMBL/GenBank/DDBJ databases">
        <authorList>
            <person name="Schardt J."/>
            <person name="Mueller-Herbst S."/>
            <person name="Scherer S."/>
            <person name="Huptas C."/>
        </authorList>
    </citation>
    <scope>NUCLEOTIDE SEQUENCE [LARGE SCALE GENOMIC DNA]</scope>
    <source>
        <strain evidence="2">Kiel-L1</strain>
    </source>
</reference>
<dbReference type="CDD" id="cd07516">
    <property type="entry name" value="HAD_Pase"/>
    <property type="match status" value="1"/>
</dbReference>
<dbReference type="Proteomes" id="UP000257055">
    <property type="component" value="Unassembled WGS sequence"/>
</dbReference>
<dbReference type="GO" id="GO:0000287">
    <property type="term" value="F:magnesium ion binding"/>
    <property type="evidence" value="ECO:0007669"/>
    <property type="project" value="TreeGrafter"/>
</dbReference>
<dbReference type="PROSITE" id="PS01228">
    <property type="entry name" value="COF_1"/>
    <property type="match status" value="1"/>
</dbReference>
<dbReference type="RefSeq" id="WP_115752917.1">
    <property type="nucleotide sequence ID" value="NZ_LARY01000002.1"/>
</dbReference>
<comment type="caution">
    <text evidence="1">The sequence shown here is derived from an EMBL/GenBank/DDBJ whole genome shotgun (WGS) entry which is preliminary data.</text>
</comment>
<dbReference type="NCBIfam" id="TIGR00099">
    <property type="entry name" value="Cof-subfamily"/>
    <property type="match status" value="1"/>
</dbReference>
<dbReference type="Gene3D" id="3.30.1240.10">
    <property type="match status" value="1"/>
</dbReference>
<dbReference type="PANTHER" id="PTHR10000">
    <property type="entry name" value="PHOSPHOSERINE PHOSPHATASE"/>
    <property type="match status" value="1"/>
</dbReference>
<dbReference type="GO" id="GO:0016791">
    <property type="term" value="F:phosphatase activity"/>
    <property type="evidence" value="ECO:0007669"/>
    <property type="project" value="UniProtKB-ARBA"/>
</dbReference>
<dbReference type="GO" id="GO:0005829">
    <property type="term" value="C:cytosol"/>
    <property type="evidence" value="ECO:0007669"/>
    <property type="project" value="TreeGrafter"/>
</dbReference>
<dbReference type="EMBL" id="LARY01000002">
    <property type="protein sequence ID" value="RDX00679.1"/>
    <property type="molecule type" value="Genomic_DNA"/>
</dbReference>
<keyword evidence="2" id="KW-1185">Reference proteome</keyword>
<dbReference type="InterPro" id="IPR000150">
    <property type="entry name" value="Cof"/>
</dbReference>
<dbReference type="Pfam" id="PF08282">
    <property type="entry name" value="Hydrolase_3"/>
    <property type="match status" value="1"/>
</dbReference>
<gene>
    <name evidence="1" type="ORF">UR08_06735</name>
</gene>
<dbReference type="AlphaFoldDB" id="A0A3D8TQM5"/>
<accession>A0A3D8TQM5</accession>
<dbReference type="SFLD" id="SFLDG01144">
    <property type="entry name" value="C2.B.4:_PGP_Like"/>
    <property type="match status" value="1"/>
</dbReference>
<evidence type="ECO:0000313" key="2">
    <source>
        <dbReference type="Proteomes" id="UP000257055"/>
    </source>
</evidence>
<dbReference type="InterPro" id="IPR006379">
    <property type="entry name" value="HAD-SF_hydro_IIB"/>
</dbReference>
<evidence type="ECO:0000313" key="1">
    <source>
        <dbReference type="EMBL" id="RDX00679.1"/>
    </source>
</evidence>
<dbReference type="SFLD" id="SFLDS00003">
    <property type="entry name" value="Haloacid_Dehalogenase"/>
    <property type="match status" value="1"/>
</dbReference>
<protein>
    <recommendedName>
        <fullName evidence="3">Hydrolase</fullName>
    </recommendedName>
</protein>
<dbReference type="Gene3D" id="3.40.50.1000">
    <property type="entry name" value="HAD superfamily/HAD-like"/>
    <property type="match status" value="1"/>
</dbReference>